<name>A0A9C6TLW9_ARADU</name>
<keyword evidence="2" id="KW-1133">Transmembrane helix</keyword>
<reference evidence="5" key="1">
    <citation type="journal article" date="2016" name="Nat. Genet.">
        <title>The genome sequences of Arachis duranensis and Arachis ipaensis, the diploid ancestors of cultivated peanut.</title>
        <authorList>
            <person name="Bertioli D.J."/>
            <person name="Cannon S.B."/>
            <person name="Froenicke L."/>
            <person name="Huang G."/>
            <person name="Farmer A.D."/>
            <person name="Cannon E.K."/>
            <person name="Liu X."/>
            <person name="Gao D."/>
            <person name="Clevenger J."/>
            <person name="Dash S."/>
            <person name="Ren L."/>
            <person name="Moretzsohn M.C."/>
            <person name="Shirasawa K."/>
            <person name="Huang W."/>
            <person name="Vidigal B."/>
            <person name="Abernathy B."/>
            <person name="Chu Y."/>
            <person name="Niederhuth C.E."/>
            <person name="Umale P."/>
            <person name="Araujo A.C."/>
            <person name="Kozik A."/>
            <person name="Kim K.D."/>
            <person name="Burow M.D."/>
            <person name="Varshney R.K."/>
            <person name="Wang X."/>
            <person name="Zhang X."/>
            <person name="Barkley N."/>
            <person name="Guimaraes P.M."/>
            <person name="Isobe S."/>
            <person name="Guo B."/>
            <person name="Liao B."/>
            <person name="Stalker H.T."/>
            <person name="Schmitz R.J."/>
            <person name="Scheffler B.E."/>
            <person name="Leal-Bertioli S.C."/>
            <person name="Xun X."/>
            <person name="Jackson S.A."/>
            <person name="Michelmore R."/>
            <person name="Ozias-Akins P."/>
        </authorList>
    </citation>
    <scope>NUCLEOTIDE SEQUENCE [LARGE SCALE GENOMIC DNA]</scope>
    <source>
        <strain evidence="5">cv. V14167</strain>
    </source>
</reference>
<evidence type="ECO:0000256" key="1">
    <source>
        <dbReference type="SAM" id="MobiDB-lite"/>
    </source>
</evidence>
<dbReference type="Pfam" id="PF23472">
    <property type="entry name" value="LysM2_CERK1_LYK3_4_5"/>
    <property type="match status" value="1"/>
</dbReference>
<evidence type="ECO:0000259" key="3">
    <source>
        <dbReference type="Pfam" id="PF23472"/>
    </source>
</evidence>
<proteinExistence type="predicted"/>
<organism evidence="5 6">
    <name type="scientific">Arachis duranensis</name>
    <name type="common">Wild peanut</name>
    <dbReference type="NCBI Taxonomy" id="130453"/>
    <lineage>
        <taxon>Eukaryota</taxon>
        <taxon>Viridiplantae</taxon>
        <taxon>Streptophyta</taxon>
        <taxon>Embryophyta</taxon>
        <taxon>Tracheophyta</taxon>
        <taxon>Spermatophyta</taxon>
        <taxon>Magnoliopsida</taxon>
        <taxon>eudicotyledons</taxon>
        <taxon>Gunneridae</taxon>
        <taxon>Pentapetalae</taxon>
        <taxon>rosids</taxon>
        <taxon>fabids</taxon>
        <taxon>Fabales</taxon>
        <taxon>Fabaceae</taxon>
        <taxon>Papilionoideae</taxon>
        <taxon>50 kb inversion clade</taxon>
        <taxon>dalbergioids sensu lato</taxon>
        <taxon>Dalbergieae</taxon>
        <taxon>Pterocarpus clade</taxon>
        <taxon>Arachis</taxon>
    </lineage>
</organism>
<evidence type="ECO:0000256" key="2">
    <source>
        <dbReference type="SAM" id="Phobius"/>
    </source>
</evidence>
<accession>A0A9C6TLW9</accession>
<gene>
    <name evidence="6" type="primary">LOC110272485</name>
</gene>
<feature type="transmembrane region" description="Helical" evidence="2">
    <location>
        <begin position="159"/>
        <end position="182"/>
    </location>
</feature>
<keyword evidence="2" id="KW-0812">Transmembrane</keyword>
<feature type="region of interest" description="Disordered" evidence="1">
    <location>
        <begin position="237"/>
        <end position="258"/>
    </location>
</feature>
<dbReference type="RefSeq" id="XP_052116646.1">
    <property type="nucleotide sequence ID" value="XM_052260686.1"/>
</dbReference>
<dbReference type="InterPro" id="IPR052611">
    <property type="entry name" value="Plant_RLK_LysM"/>
</dbReference>
<sequence length="349" mass="37937">MLFKDDTYFMLVNTTYQGLTTCQALMGQNYYASVNIAIGAQLTVPMLCACPTANQTAKGVTSLLVYSLGEGDTIKSIGETYGVDEQSILDANEMIQTSNGNRSLNLMAWIPILIPLRGKSCKDDPESFYCTCSQGDVTNSSLMGLNCEESDGKKFPAKLVAALGVGIGAGFLCLFLLGYKLYQCIQKKSKKLHKEKLFKQNGGYLLQCLESCFFFFEQKIECKICVRQQPLFSLSQQPLPPPSPNSSCHPEGASPPAVTNRGLAQSSWPSILFSSTSSPYTCRSKLVAVFTTSSSSSSSWTCRSKCGRLDSSIAGQFARSSSLSRRSSLPVVEFRSFLAACFALPSMTD</sequence>
<dbReference type="PANTHER" id="PTHR45927">
    <property type="entry name" value="LYSM-DOMAIN RECEPTOR-LIKE KINASE-RELATED"/>
    <property type="match status" value="1"/>
</dbReference>
<keyword evidence="5" id="KW-1185">Reference proteome</keyword>
<keyword evidence="2" id="KW-0472">Membrane</keyword>
<feature type="domain" description="LYK3/4/5 second LysM" evidence="3">
    <location>
        <begin position="5"/>
        <end position="45"/>
    </location>
</feature>
<feature type="domain" description="LYK4/5 third LysM" evidence="4">
    <location>
        <begin position="63"/>
        <end position="116"/>
    </location>
</feature>
<dbReference type="Pfam" id="PF23473">
    <property type="entry name" value="LysM3_LYK4_5"/>
    <property type="match status" value="1"/>
</dbReference>
<dbReference type="InterPro" id="IPR056563">
    <property type="entry name" value="LysM3_LYK4_5"/>
</dbReference>
<dbReference type="Proteomes" id="UP000515211">
    <property type="component" value="Chromosome 4"/>
</dbReference>
<reference evidence="6" key="2">
    <citation type="submission" date="2025-08" db="UniProtKB">
        <authorList>
            <consortium name="RefSeq"/>
        </authorList>
    </citation>
    <scope>IDENTIFICATION</scope>
    <source>
        <tissue evidence="6">Whole plant</tissue>
    </source>
</reference>
<evidence type="ECO:0000313" key="5">
    <source>
        <dbReference type="Proteomes" id="UP000515211"/>
    </source>
</evidence>
<dbReference type="KEGG" id="adu:110272485"/>
<evidence type="ECO:0000313" key="6">
    <source>
        <dbReference type="RefSeq" id="XP_052116646.1"/>
    </source>
</evidence>
<dbReference type="InterPro" id="IPR056562">
    <property type="entry name" value="LysM2_CERK1_LYK3_4_5"/>
</dbReference>
<dbReference type="PANTHER" id="PTHR45927:SF6">
    <property type="entry name" value="PROTEIN LYK5"/>
    <property type="match status" value="1"/>
</dbReference>
<protein>
    <submittedName>
        <fullName evidence="6">Uncharacterized protein LOC110272485</fullName>
    </submittedName>
</protein>
<evidence type="ECO:0000259" key="4">
    <source>
        <dbReference type="Pfam" id="PF23473"/>
    </source>
</evidence>
<dbReference type="AlphaFoldDB" id="A0A9C6TLW9"/>
<dbReference type="GeneID" id="110272485"/>